<dbReference type="AlphaFoldDB" id="A0ABD3DKW4"/>
<feature type="transmembrane region" description="Helical" evidence="9">
    <location>
        <begin position="62"/>
        <end position="82"/>
    </location>
</feature>
<sequence>MDQEKTAIVSMCVFFKAKFVQIMKNTKKIGEDDPRRIVHSIKVGFALTLVSLFYYYRPLYDGFGQAGMWAVLTVVVVFEYTVGGTICKSLNRGGATLLAGALGVGAEYLASLCGDKGEPFVTAVSTFTRFFPNVKRRYDYGVLIFILTFSLVAVSGSQVTEILQLARQRLATILIGGATCLVISISVCPVWAGQDLHNLVAGNIEKLADFLQGFGGEFCMLSCKDTKDKSHLQSYKSVLNSKATEESLANFAWWEPGHGRFRLHHPWNQYLKIGSVVRECGCLMETLTSYINSKPHVGPSDFWLKIEPSCVRMCTESSKALKELASAMKTMSVFPLSATEAHVRNSKAAADELKAILKNSDFPAKTELREIMPLLVVVSVLINLIECVERLSVLINELSQKARFEKLESTVKQQRSLVHRGIVKPVVDNRVVDEISEMGGDPPDVVKKIHLESFDHVVIEISESTLANTNRPRA</sequence>
<keyword evidence="4 9" id="KW-0812">Transmembrane</keyword>
<evidence type="ECO:0000256" key="1">
    <source>
        <dbReference type="ARBA" id="ARBA00004141"/>
    </source>
</evidence>
<reference evidence="11" key="1">
    <citation type="journal article" date="2024" name="IScience">
        <title>Strigolactones Initiate the Formation of Haustorium-like Structures in Castilleja.</title>
        <authorList>
            <person name="Buerger M."/>
            <person name="Peterson D."/>
            <person name="Chory J."/>
        </authorList>
    </citation>
    <scope>NUCLEOTIDE SEQUENCE [LARGE SCALE GENOMIC DNA]</scope>
</reference>
<organism evidence="10 11">
    <name type="scientific">Castilleja foliolosa</name>
    <dbReference type="NCBI Taxonomy" id="1961234"/>
    <lineage>
        <taxon>Eukaryota</taxon>
        <taxon>Viridiplantae</taxon>
        <taxon>Streptophyta</taxon>
        <taxon>Embryophyta</taxon>
        <taxon>Tracheophyta</taxon>
        <taxon>Spermatophyta</taxon>
        <taxon>Magnoliopsida</taxon>
        <taxon>eudicotyledons</taxon>
        <taxon>Gunneridae</taxon>
        <taxon>Pentapetalae</taxon>
        <taxon>asterids</taxon>
        <taxon>lamiids</taxon>
        <taxon>Lamiales</taxon>
        <taxon>Orobanchaceae</taxon>
        <taxon>Pedicularideae</taxon>
        <taxon>Castillejinae</taxon>
        <taxon>Castilleja</taxon>
    </lineage>
</organism>
<evidence type="ECO:0000256" key="4">
    <source>
        <dbReference type="ARBA" id="ARBA00022692"/>
    </source>
</evidence>
<dbReference type="PANTHER" id="PTHR31086">
    <property type="entry name" value="ALUMINUM-ACTIVATED MALATE TRANSPORTER 10"/>
    <property type="match status" value="1"/>
</dbReference>
<name>A0ABD3DKW4_9LAMI</name>
<evidence type="ECO:0008006" key="12">
    <source>
        <dbReference type="Google" id="ProtNLM"/>
    </source>
</evidence>
<feature type="transmembrane region" description="Helical" evidence="9">
    <location>
        <begin position="37"/>
        <end position="56"/>
    </location>
</feature>
<comment type="caution">
    <text evidence="10">The sequence shown here is derived from an EMBL/GenBank/DDBJ whole genome shotgun (WGS) entry which is preliminary data.</text>
</comment>
<dbReference type="InterPro" id="IPR020966">
    <property type="entry name" value="ALMT"/>
</dbReference>
<keyword evidence="11" id="KW-1185">Reference proteome</keyword>
<evidence type="ECO:0000256" key="2">
    <source>
        <dbReference type="ARBA" id="ARBA00007079"/>
    </source>
</evidence>
<feature type="transmembrane region" description="Helical" evidence="9">
    <location>
        <begin position="171"/>
        <end position="192"/>
    </location>
</feature>
<evidence type="ECO:0000256" key="6">
    <source>
        <dbReference type="ARBA" id="ARBA00023065"/>
    </source>
</evidence>
<evidence type="ECO:0000313" key="10">
    <source>
        <dbReference type="EMBL" id="KAL3642738.1"/>
    </source>
</evidence>
<evidence type="ECO:0000256" key="9">
    <source>
        <dbReference type="SAM" id="Phobius"/>
    </source>
</evidence>
<dbReference type="Pfam" id="PF11744">
    <property type="entry name" value="ALMT"/>
    <property type="match status" value="1"/>
</dbReference>
<dbReference type="GO" id="GO:0016020">
    <property type="term" value="C:membrane"/>
    <property type="evidence" value="ECO:0007669"/>
    <property type="project" value="UniProtKB-SubCell"/>
</dbReference>
<keyword evidence="6" id="KW-0406">Ion transport</keyword>
<evidence type="ECO:0000256" key="7">
    <source>
        <dbReference type="ARBA" id="ARBA00023136"/>
    </source>
</evidence>
<proteinExistence type="inferred from homology"/>
<comment type="similarity">
    <text evidence="2">Belongs to the aromatic acid exporter (TC 2.A.85) family.</text>
</comment>
<comment type="subcellular location">
    <subcellularLocation>
        <location evidence="1">Membrane</location>
        <topology evidence="1">Multi-pass membrane protein</topology>
    </subcellularLocation>
</comment>
<keyword evidence="7 9" id="KW-0472">Membrane</keyword>
<evidence type="ECO:0000256" key="8">
    <source>
        <dbReference type="ARBA" id="ARBA00023303"/>
    </source>
</evidence>
<dbReference type="GO" id="GO:0034220">
    <property type="term" value="P:monoatomic ion transmembrane transport"/>
    <property type="evidence" value="ECO:0007669"/>
    <property type="project" value="UniProtKB-KW"/>
</dbReference>
<dbReference type="EMBL" id="JAVIJP010000016">
    <property type="protein sequence ID" value="KAL3642738.1"/>
    <property type="molecule type" value="Genomic_DNA"/>
</dbReference>
<keyword evidence="5 9" id="KW-1133">Transmembrane helix</keyword>
<keyword evidence="3" id="KW-0813">Transport</keyword>
<gene>
    <name evidence="10" type="ORF">CASFOL_013553</name>
</gene>
<protein>
    <recommendedName>
        <fullName evidence="12">Aluminum-activated malate transporter</fullName>
    </recommendedName>
</protein>
<feature type="transmembrane region" description="Helical" evidence="9">
    <location>
        <begin position="94"/>
        <end position="111"/>
    </location>
</feature>
<accession>A0ABD3DKW4</accession>
<keyword evidence="8" id="KW-0407">Ion channel</keyword>
<evidence type="ECO:0000256" key="5">
    <source>
        <dbReference type="ARBA" id="ARBA00022989"/>
    </source>
</evidence>
<evidence type="ECO:0000313" key="11">
    <source>
        <dbReference type="Proteomes" id="UP001632038"/>
    </source>
</evidence>
<evidence type="ECO:0000256" key="3">
    <source>
        <dbReference type="ARBA" id="ARBA00022448"/>
    </source>
</evidence>
<dbReference type="Proteomes" id="UP001632038">
    <property type="component" value="Unassembled WGS sequence"/>
</dbReference>
<feature type="transmembrane region" description="Helical" evidence="9">
    <location>
        <begin position="140"/>
        <end position="159"/>
    </location>
</feature>